<proteinExistence type="inferred from homology"/>
<organism evidence="9 10">
    <name type="scientific">Murimonas intestini</name>
    <dbReference type="NCBI Taxonomy" id="1337051"/>
    <lineage>
        <taxon>Bacteria</taxon>
        <taxon>Bacillati</taxon>
        <taxon>Bacillota</taxon>
        <taxon>Clostridia</taxon>
        <taxon>Lachnospirales</taxon>
        <taxon>Lachnospiraceae</taxon>
        <taxon>Murimonas</taxon>
    </lineage>
</organism>
<evidence type="ECO:0000256" key="1">
    <source>
        <dbReference type="ARBA" id="ARBA00004651"/>
    </source>
</evidence>
<dbReference type="PROSITE" id="PS50928">
    <property type="entry name" value="ABC_TM1"/>
    <property type="match status" value="1"/>
</dbReference>
<dbReference type="Gene3D" id="1.10.3720.10">
    <property type="entry name" value="MetI-like"/>
    <property type="match status" value="1"/>
</dbReference>
<accession>A0AB73T1U6</accession>
<protein>
    <submittedName>
        <fullName evidence="9">Multiple sugar transport system permease protein/raffinose/stachyose/melibiose transport system permease protein</fullName>
    </submittedName>
</protein>
<keyword evidence="4 7" id="KW-0812">Transmembrane</keyword>
<dbReference type="InterPro" id="IPR035906">
    <property type="entry name" value="MetI-like_sf"/>
</dbReference>
<dbReference type="CDD" id="cd06261">
    <property type="entry name" value="TM_PBP2"/>
    <property type="match status" value="1"/>
</dbReference>
<evidence type="ECO:0000256" key="5">
    <source>
        <dbReference type="ARBA" id="ARBA00022989"/>
    </source>
</evidence>
<evidence type="ECO:0000256" key="6">
    <source>
        <dbReference type="ARBA" id="ARBA00023136"/>
    </source>
</evidence>
<evidence type="ECO:0000259" key="8">
    <source>
        <dbReference type="PROSITE" id="PS50928"/>
    </source>
</evidence>
<dbReference type="PANTHER" id="PTHR30193">
    <property type="entry name" value="ABC TRANSPORTER PERMEASE PROTEIN"/>
    <property type="match status" value="1"/>
</dbReference>
<feature type="domain" description="ABC transmembrane type-1" evidence="8">
    <location>
        <begin position="85"/>
        <end position="300"/>
    </location>
</feature>
<dbReference type="EMBL" id="QGGY01000009">
    <property type="protein sequence ID" value="PWJ74269.1"/>
    <property type="molecule type" value="Genomic_DNA"/>
</dbReference>
<feature type="transmembrane region" description="Helical" evidence="7">
    <location>
        <begin position="279"/>
        <end position="300"/>
    </location>
</feature>
<feature type="transmembrane region" description="Helical" evidence="7">
    <location>
        <begin position="123"/>
        <end position="146"/>
    </location>
</feature>
<keyword evidence="10" id="KW-1185">Reference proteome</keyword>
<keyword evidence="2 7" id="KW-0813">Transport</keyword>
<dbReference type="InterPro" id="IPR000515">
    <property type="entry name" value="MetI-like"/>
</dbReference>
<dbReference type="Pfam" id="PF00528">
    <property type="entry name" value="BPD_transp_1"/>
    <property type="match status" value="1"/>
</dbReference>
<evidence type="ECO:0000313" key="9">
    <source>
        <dbReference type="EMBL" id="PWJ74269.1"/>
    </source>
</evidence>
<evidence type="ECO:0000256" key="3">
    <source>
        <dbReference type="ARBA" id="ARBA00022475"/>
    </source>
</evidence>
<keyword evidence="6 7" id="KW-0472">Membrane</keyword>
<dbReference type="Proteomes" id="UP000245412">
    <property type="component" value="Unassembled WGS sequence"/>
</dbReference>
<evidence type="ECO:0000256" key="7">
    <source>
        <dbReference type="RuleBase" id="RU363032"/>
    </source>
</evidence>
<name>A0AB73T1U6_9FIRM</name>
<dbReference type="AlphaFoldDB" id="A0AB73T1U6"/>
<evidence type="ECO:0000313" key="10">
    <source>
        <dbReference type="Proteomes" id="UP000245412"/>
    </source>
</evidence>
<comment type="similarity">
    <text evidence="7">Belongs to the binding-protein-dependent transport system permease family.</text>
</comment>
<reference evidence="9 10" key="1">
    <citation type="submission" date="2018-05" db="EMBL/GenBank/DDBJ databases">
        <authorList>
            <person name="Goeker M."/>
            <person name="Huntemann M."/>
            <person name="Clum A."/>
            <person name="Pillay M."/>
            <person name="Palaniappan K."/>
            <person name="Varghese N."/>
            <person name="Mikhailova N."/>
            <person name="Stamatis D."/>
            <person name="Reddy T."/>
            <person name="Daum C."/>
            <person name="Shapiro N."/>
            <person name="Ivanova N."/>
            <person name="Kyrpides N."/>
            <person name="Woyke T."/>
        </authorList>
    </citation>
    <scope>NUCLEOTIDE SEQUENCE [LARGE SCALE GENOMIC DNA]</scope>
    <source>
        <strain evidence="9 10">DSM 26524</strain>
    </source>
</reference>
<dbReference type="GO" id="GO:0005886">
    <property type="term" value="C:plasma membrane"/>
    <property type="evidence" value="ECO:0007669"/>
    <property type="project" value="UniProtKB-SubCell"/>
</dbReference>
<dbReference type="GO" id="GO:0055085">
    <property type="term" value="P:transmembrane transport"/>
    <property type="evidence" value="ECO:0007669"/>
    <property type="project" value="InterPro"/>
</dbReference>
<dbReference type="PANTHER" id="PTHR30193:SF37">
    <property type="entry name" value="INNER MEMBRANE ABC TRANSPORTER PERMEASE PROTEIN YCJO"/>
    <property type="match status" value="1"/>
</dbReference>
<feature type="transmembrane region" description="Helical" evidence="7">
    <location>
        <begin position="24"/>
        <end position="49"/>
    </location>
</feature>
<evidence type="ECO:0000256" key="4">
    <source>
        <dbReference type="ARBA" id="ARBA00022692"/>
    </source>
</evidence>
<comment type="caution">
    <text evidence="9">The sequence shown here is derived from an EMBL/GenBank/DDBJ whole genome shotgun (WGS) entry which is preliminary data.</text>
</comment>
<feature type="transmembrane region" description="Helical" evidence="7">
    <location>
        <begin position="166"/>
        <end position="184"/>
    </location>
</feature>
<evidence type="ECO:0000256" key="2">
    <source>
        <dbReference type="ARBA" id="ARBA00022448"/>
    </source>
</evidence>
<dbReference type="InterPro" id="IPR051393">
    <property type="entry name" value="ABC_transporter_permease"/>
</dbReference>
<dbReference type="SUPFAM" id="SSF161098">
    <property type="entry name" value="MetI-like"/>
    <property type="match status" value="1"/>
</dbReference>
<feature type="transmembrane region" description="Helical" evidence="7">
    <location>
        <begin position="84"/>
        <end position="111"/>
    </location>
</feature>
<keyword evidence="5 7" id="KW-1133">Transmembrane helix</keyword>
<comment type="subcellular location">
    <subcellularLocation>
        <location evidence="1 7">Cell membrane</location>
        <topology evidence="1 7">Multi-pass membrane protein</topology>
    </subcellularLocation>
</comment>
<gene>
    <name evidence="9" type="ORF">C7383_1094</name>
</gene>
<sequence length="311" mass="33458">MDLTAKAMTVNVNKKKKISSTRKLQLIGGLFGLPAIVIVTFATIIPVIWNVVLSFCNWDGVSAMSFNGIANFTKIFADRASMKAIGYSLIIALVATATAMVLGVGLSLLIYKVTKLEGAIYRFVFYSPVMLPLSVVGLLFTLVLATDEGLLNNILGLIGLKNLQNAWLAKKGMVLVVIGLVQGWRSSGTVMMLVYTGIIGLPADLFESSKLDGATYGQEVRHIILPLVKPTIQLALSMCVMSAFKTYDIVFSMTGGGPGDISKTAPLKIIEQAFMFNKYGLAAANSVIYAIIVIIILAVLRKGVGGDKYEY</sequence>
<keyword evidence="3" id="KW-1003">Cell membrane</keyword>
<keyword evidence="9" id="KW-0762">Sugar transport</keyword>